<dbReference type="Pfam" id="PF00353">
    <property type="entry name" value="HemolysinCabind"/>
    <property type="match status" value="1"/>
</dbReference>
<comment type="cofactor">
    <cofactor evidence="1">
        <name>Ca(2+)</name>
        <dbReference type="ChEBI" id="CHEBI:29108"/>
    </cofactor>
</comment>
<comment type="caution">
    <text evidence="6">The sequence shown here is derived from an EMBL/GenBank/DDBJ whole genome shotgun (WGS) entry which is preliminary data.</text>
</comment>
<name>A0ABX0VXQ3_9RHOB</name>
<keyword evidence="7" id="KW-1185">Reference proteome</keyword>
<keyword evidence="3" id="KW-0964">Secreted</keyword>
<evidence type="ECO:0000256" key="4">
    <source>
        <dbReference type="ARBA" id="ARBA00022737"/>
    </source>
</evidence>
<dbReference type="PRINTS" id="PR00313">
    <property type="entry name" value="CABNDNGRPT"/>
</dbReference>
<dbReference type="Proteomes" id="UP000709466">
    <property type="component" value="Unassembled WGS sequence"/>
</dbReference>
<dbReference type="InterPro" id="IPR011049">
    <property type="entry name" value="Serralysin-like_metalloprot_C"/>
</dbReference>
<dbReference type="SUPFAM" id="SSF51120">
    <property type="entry name" value="beta-Roll"/>
    <property type="match status" value="1"/>
</dbReference>
<evidence type="ECO:0000313" key="7">
    <source>
        <dbReference type="Proteomes" id="UP000709466"/>
    </source>
</evidence>
<dbReference type="InterPro" id="IPR018511">
    <property type="entry name" value="Hemolysin-typ_Ca-bd_CS"/>
</dbReference>
<evidence type="ECO:0000313" key="6">
    <source>
        <dbReference type="EMBL" id="NIY72845.1"/>
    </source>
</evidence>
<dbReference type="Pfam" id="PF08548">
    <property type="entry name" value="Peptidase_M10_C"/>
    <property type="match status" value="1"/>
</dbReference>
<proteinExistence type="predicted"/>
<dbReference type="InterPro" id="IPR001343">
    <property type="entry name" value="Hemolysn_Ca-bd"/>
</dbReference>
<sequence length="310" mass="33438">MTVINYMDADANHFASIADVIDGDTFTPYLLSDMAIGGITARDWVVVTYDDTDWGIAFGGYNFMTDSDGALIAGAITTLVEGEMDGSTLNAIGSFSDFLIDAAQLVNALNASDYSDEYDLLMSLFDSDDEITLKFDGVYMKGFQGNDTIRTGRYDDSLMGGLGNDKIIANGGDDVLDGGFGNDKLDGGKGADHFYGNKGKDTIKVGKDRDVDHVHYGDANESAGNKYDRVKQFDSGEDVFDFRGMDGDASTSEFDALEFSATAAANAVWVDNSGKHAWVYADVDGDASADLKIKVLKQDVVEGDFLFEYI</sequence>
<dbReference type="EMBL" id="JAATOP010000006">
    <property type="protein sequence ID" value="NIY72845.1"/>
    <property type="molecule type" value="Genomic_DNA"/>
</dbReference>
<accession>A0ABX0VXQ3</accession>
<dbReference type="Gene3D" id="2.150.10.10">
    <property type="entry name" value="Serralysin-like metalloprotease, C-terminal"/>
    <property type="match status" value="1"/>
</dbReference>
<dbReference type="InterPro" id="IPR050557">
    <property type="entry name" value="RTX_toxin/Mannuronan_C5-epim"/>
</dbReference>
<evidence type="ECO:0000256" key="3">
    <source>
        <dbReference type="ARBA" id="ARBA00022525"/>
    </source>
</evidence>
<dbReference type="PANTHER" id="PTHR38340:SF1">
    <property type="entry name" value="S-LAYER PROTEIN"/>
    <property type="match status" value="1"/>
</dbReference>
<dbReference type="RefSeq" id="WP_167638231.1">
    <property type="nucleotide sequence ID" value="NZ_JAATOP010000006.1"/>
</dbReference>
<evidence type="ECO:0000259" key="5">
    <source>
        <dbReference type="Pfam" id="PF08548"/>
    </source>
</evidence>
<comment type="subcellular location">
    <subcellularLocation>
        <location evidence="2">Secreted</location>
    </subcellularLocation>
</comment>
<dbReference type="PROSITE" id="PS00330">
    <property type="entry name" value="HEMOLYSIN_CALCIUM"/>
    <property type="match status" value="2"/>
</dbReference>
<protein>
    <recommendedName>
        <fullName evidence="5">Peptidase M10 serralysin C-terminal domain-containing protein</fullName>
    </recommendedName>
</protein>
<evidence type="ECO:0000256" key="1">
    <source>
        <dbReference type="ARBA" id="ARBA00001913"/>
    </source>
</evidence>
<keyword evidence="4" id="KW-0677">Repeat</keyword>
<reference evidence="6 7" key="1">
    <citation type="submission" date="2020-03" db="EMBL/GenBank/DDBJ databases">
        <title>Bacterial isolates of synthetic phycosphere.</title>
        <authorList>
            <person name="Fu H."/>
            <person name="Moran M.A."/>
        </authorList>
    </citation>
    <scope>NUCLEOTIDE SEQUENCE [LARGE SCALE GENOMIC DNA]</scope>
    <source>
        <strain evidence="6 7">HF1</strain>
    </source>
</reference>
<organism evidence="6 7">
    <name type="scientific">Marivivens donghaensis</name>
    <dbReference type="NCBI Taxonomy" id="1699413"/>
    <lineage>
        <taxon>Bacteria</taxon>
        <taxon>Pseudomonadati</taxon>
        <taxon>Pseudomonadota</taxon>
        <taxon>Alphaproteobacteria</taxon>
        <taxon>Rhodobacterales</taxon>
        <taxon>Paracoccaceae</taxon>
        <taxon>Marivivens group</taxon>
        <taxon>Marivivens</taxon>
    </lineage>
</organism>
<evidence type="ECO:0000256" key="2">
    <source>
        <dbReference type="ARBA" id="ARBA00004613"/>
    </source>
</evidence>
<feature type="domain" description="Peptidase M10 serralysin C-terminal" evidence="5">
    <location>
        <begin position="122"/>
        <end position="306"/>
    </location>
</feature>
<dbReference type="InterPro" id="IPR013858">
    <property type="entry name" value="Peptidase_M10B_C"/>
</dbReference>
<dbReference type="PANTHER" id="PTHR38340">
    <property type="entry name" value="S-LAYER PROTEIN"/>
    <property type="match status" value="1"/>
</dbReference>
<gene>
    <name evidence="6" type="ORF">HCZ30_10430</name>
</gene>